<evidence type="ECO:0000313" key="4">
    <source>
        <dbReference type="Proteomes" id="UP000295215"/>
    </source>
</evidence>
<comment type="caution">
    <text evidence="3">The sequence shown here is derived from an EMBL/GenBank/DDBJ whole genome shotgun (WGS) entry which is preliminary data.</text>
</comment>
<organism evidence="3 4">
    <name type="scientific">Myroides indicus</name>
    <dbReference type="NCBI Taxonomy" id="1323422"/>
    <lineage>
        <taxon>Bacteria</taxon>
        <taxon>Pseudomonadati</taxon>
        <taxon>Bacteroidota</taxon>
        <taxon>Flavobacteriia</taxon>
        <taxon>Flavobacteriales</taxon>
        <taxon>Flavobacteriaceae</taxon>
        <taxon>Myroides</taxon>
    </lineage>
</organism>
<sequence length="287" mass="33210">MNYSLELIRLIAVILITFTHTKNDFSTGITHFIFEEIPLMGTVILSLISGFLFFKISKNKNGLFQNKVKTLLTPYLFANLIVFGLVLTAQYIFDINFLNRLTFDYTLFTEGLLSLNSPPVNPPTYFIRDIFVVFVLVELIKNKNFYMLLIIIPLMIFGKLFLRIDIPLLFLAGIGIAYFSDFIIAYKKAIILALLILITALFLFQTKEIDTLKYPFSLFLFILIFNQKIKFYNVGAFSYLLHLYHAPFIVILYPILSFFITNAVLNAFMQIVLSIAFVYILYTRCAF</sequence>
<keyword evidence="1" id="KW-0812">Transmembrane</keyword>
<feature type="transmembrane region" description="Helical" evidence="1">
    <location>
        <begin position="75"/>
        <end position="93"/>
    </location>
</feature>
<evidence type="ECO:0000256" key="1">
    <source>
        <dbReference type="SAM" id="Phobius"/>
    </source>
</evidence>
<name>A0A4R7ERX6_9FLAO</name>
<feature type="transmembrane region" description="Helical" evidence="1">
    <location>
        <begin position="37"/>
        <end position="54"/>
    </location>
</feature>
<feature type="transmembrane region" description="Helical" evidence="1">
    <location>
        <begin position="145"/>
        <end position="162"/>
    </location>
</feature>
<dbReference type="Pfam" id="PF01757">
    <property type="entry name" value="Acyl_transf_3"/>
    <property type="match status" value="1"/>
</dbReference>
<proteinExistence type="predicted"/>
<keyword evidence="1" id="KW-0472">Membrane</keyword>
<dbReference type="InterPro" id="IPR002656">
    <property type="entry name" value="Acyl_transf_3_dom"/>
</dbReference>
<feature type="domain" description="Acyltransferase 3" evidence="2">
    <location>
        <begin position="2"/>
        <end position="282"/>
    </location>
</feature>
<reference evidence="3 4" key="1">
    <citation type="submission" date="2019-03" db="EMBL/GenBank/DDBJ databases">
        <title>Genomic Encyclopedia of Archaeal and Bacterial Type Strains, Phase II (KMG-II): from individual species to whole genera.</title>
        <authorList>
            <person name="Goeker M."/>
        </authorList>
    </citation>
    <scope>NUCLEOTIDE SEQUENCE [LARGE SCALE GENOMIC DNA]</scope>
    <source>
        <strain evidence="3 4">DSM 28213</strain>
    </source>
</reference>
<dbReference type="GO" id="GO:0016747">
    <property type="term" value="F:acyltransferase activity, transferring groups other than amino-acyl groups"/>
    <property type="evidence" value="ECO:0007669"/>
    <property type="project" value="InterPro"/>
</dbReference>
<dbReference type="RefSeq" id="WP_133713844.1">
    <property type="nucleotide sequence ID" value="NZ_SOAG01000062.1"/>
</dbReference>
<dbReference type="Proteomes" id="UP000295215">
    <property type="component" value="Unassembled WGS sequence"/>
</dbReference>
<feature type="transmembrane region" description="Helical" evidence="1">
    <location>
        <begin position="189"/>
        <end position="206"/>
    </location>
</feature>
<accession>A0A4R7ERX6</accession>
<gene>
    <name evidence="3" type="ORF">C8P70_1624</name>
</gene>
<dbReference type="EMBL" id="SOAG01000062">
    <property type="protein sequence ID" value="TDS49977.1"/>
    <property type="molecule type" value="Genomic_DNA"/>
</dbReference>
<keyword evidence="1" id="KW-1133">Transmembrane helix</keyword>
<feature type="transmembrane region" description="Helical" evidence="1">
    <location>
        <begin position="262"/>
        <end position="282"/>
    </location>
</feature>
<evidence type="ECO:0000313" key="3">
    <source>
        <dbReference type="EMBL" id="TDS49977.1"/>
    </source>
</evidence>
<keyword evidence="4" id="KW-1185">Reference proteome</keyword>
<feature type="transmembrane region" description="Helical" evidence="1">
    <location>
        <begin position="236"/>
        <end position="256"/>
    </location>
</feature>
<feature type="transmembrane region" description="Helical" evidence="1">
    <location>
        <begin position="123"/>
        <end position="140"/>
    </location>
</feature>
<dbReference type="AlphaFoldDB" id="A0A4R7ERX6"/>
<dbReference type="OrthoDB" id="1437315at2"/>
<protein>
    <recommendedName>
        <fullName evidence="2">Acyltransferase 3 domain-containing protein</fullName>
    </recommendedName>
</protein>
<evidence type="ECO:0000259" key="2">
    <source>
        <dbReference type="Pfam" id="PF01757"/>
    </source>
</evidence>